<accession>A0ACB8Z6P4</accession>
<name>A0ACB8Z6P4_ARCLA</name>
<evidence type="ECO:0000313" key="1">
    <source>
        <dbReference type="EMBL" id="KAI3693136.1"/>
    </source>
</evidence>
<proteinExistence type="predicted"/>
<reference evidence="1 2" key="2">
    <citation type="journal article" date="2022" name="Mol. Ecol. Resour.">
        <title>The genomes of chicory, endive, great burdock and yacon provide insights into Asteraceae paleo-polyploidization history and plant inulin production.</title>
        <authorList>
            <person name="Fan W."/>
            <person name="Wang S."/>
            <person name="Wang H."/>
            <person name="Wang A."/>
            <person name="Jiang F."/>
            <person name="Liu H."/>
            <person name="Zhao H."/>
            <person name="Xu D."/>
            <person name="Zhang Y."/>
        </authorList>
    </citation>
    <scope>NUCLEOTIDE SEQUENCE [LARGE SCALE GENOMIC DNA]</scope>
    <source>
        <strain evidence="2">cv. Niubang</strain>
    </source>
</reference>
<gene>
    <name evidence="1" type="ORF">L6452_32966</name>
</gene>
<dbReference type="EMBL" id="CM042057">
    <property type="protein sequence ID" value="KAI3693136.1"/>
    <property type="molecule type" value="Genomic_DNA"/>
</dbReference>
<organism evidence="1 2">
    <name type="scientific">Arctium lappa</name>
    <name type="common">Greater burdock</name>
    <name type="synonym">Lappa major</name>
    <dbReference type="NCBI Taxonomy" id="4217"/>
    <lineage>
        <taxon>Eukaryota</taxon>
        <taxon>Viridiplantae</taxon>
        <taxon>Streptophyta</taxon>
        <taxon>Embryophyta</taxon>
        <taxon>Tracheophyta</taxon>
        <taxon>Spermatophyta</taxon>
        <taxon>Magnoliopsida</taxon>
        <taxon>eudicotyledons</taxon>
        <taxon>Gunneridae</taxon>
        <taxon>Pentapetalae</taxon>
        <taxon>asterids</taxon>
        <taxon>campanulids</taxon>
        <taxon>Asterales</taxon>
        <taxon>Asteraceae</taxon>
        <taxon>Carduoideae</taxon>
        <taxon>Cardueae</taxon>
        <taxon>Arctiinae</taxon>
        <taxon>Arctium</taxon>
    </lineage>
</organism>
<comment type="caution">
    <text evidence="1">The sequence shown here is derived from an EMBL/GenBank/DDBJ whole genome shotgun (WGS) entry which is preliminary data.</text>
</comment>
<keyword evidence="2" id="KW-1185">Reference proteome</keyword>
<sequence length="355" mass="38508">MEAEDDDCSVEESYYGNDEEEGGSSVPSIWSEDREKSNGEWGIEDTWEEVKEEKKIEPQSQKSDKFSFHPIDGLQAGISTGFLIGKTKKKTVTGQGGKGSCCMGKKENLKFPNYDPMVAENSGGPINSWIEIINQEKGADGKETPSLDTLGNNKSIGPSDLRTTKDMFNANGKNKQMGLGQSIRVGPAIENGLVVNEAKSKNEGIGMLLGNPKPKVLLGFNGEKSKSKEKRVRANRKSVDENMEEELARNKAHIGRLKGKRGDDINLGGGKNNGVAKKSVTGSLGRRDSTNSAIQAALSNELGSKETVEGSEVFRSMLGMEWKRPKGDGQEAHQLNEDVSGNEIVGMSRSLPINQ</sequence>
<reference evidence="2" key="1">
    <citation type="journal article" date="2022" name="Mol. Ecol. Resour.">
        <title>The genomes of chicory, endive, great burdock and yacon provide insights into Asteraceae palaeo-polyploidization history and plant inulin production.</title>
        <authorList>
            <person name="Fan W."/>
            <person name="Wang S."/>
            <person name="Wang H."/>
            <person name="Wang A."/>
            <person name="Jiang F."/>
            <person name="Liu H."/>
            <person name="Zhao H."/>
            <person name="Xu D."/>
            <person name="Zhang Y."/>
        </authorList>
    </citation>
    <scope>NUCLEOTIDE SEQUENCE [LARGE SCALE GENOMIC DNA]</scope>
    <source>
        <strain evidence="2">cv. Niubang</strain>
    </source>
</reference>
<evidence type="ECO:0000313" key="2">
    <source>
        <dbReference type="Proteomes" id="UP001055879"/>
    </source>
</evidence>
<dbReference type="Proteomes" id="UP001055879">
    <property type="component" value="Linkage Group LG11"/>
</dbReference>
<protein>
    <submittedName>
        <fullName evidence="1">Uncharacterized protein</fullName>
    </submittedName>
</protein>